<evidence type="ECO:0000256" key="1">
    <source>
        <dbReference type="SAM" id="MobiDB-lite"/>
    </source>
</evidence>
<dbReference type="PANTHER" id="PTHR43677:SF4">
    <property type="entry name" value="QUINONE OXIDOREDUCTASE-LIKE PROTEIN 2"/>
    <property type="match status" value="1"/>
</dbReference>
<dbReference type="Gene3D" id="3.40.50.720">
    <property type="entry name" value="NAD(P)-binding Rossmann-like Domain"/>
    <property type="match status" value="1"/>
</dbReference>
<dbReference type="EMBL" id="JBBPBN010000047">
    <property type="protein sequence ID" value="KAK8994375.1"/>
    <property type="molecule type" value="Genomic_DNA"/>
</dbReference>
<reference evidence="2 3" key="1">
    <citation type="journal article" date="2024" name="G3 (Bethesda)">
        <title>Genome assembly of Hibiscus sabdariffa L. provides insights into metabolisms of medicinal natural products.</title>
        <authorList>
            <person name="Kim T."/>
        </authorList>
    </citation>
    <scope>NUCLEOTIDE SEQUENCE [LARGE SCALE GENOMIC DNA]</scope>
    <source>
        <strain evidence="2">TK-2024</strain>
        <tissue evidence="2">Old leaves</tissue>
    </source>
</reference>
<dbReference type="Proteomes" id="UP001396334">
    <property type="component" value="Unassembled WGS sequence"/>
</dbReference>
<accession>A0ABR2Q114</accession>
<organism evidence="2 3">
    <name type="scientific">Hibiscus sabdariffa</name>
    <name type="common">roselle</name>
    <dbReference type="NCBI Taxonomy" id="183260"/>
    <lineage>
        <taxon>Eukaryota</taxon>
        <taxon>Viridiplantae</taxon>
        <taxon>Streptophyta</taxon>
        <taxon>Embryophyta</taxon>
        <taxon>Tracheophyta</taxon>
        <taxon>Spermatophyta</taxon>
        <taxon>Magnoliopsida</taxon>
        <taxon>eudicotyledons</taxon>
        <taxon>Gunneridae</taxon>
        <taxon>Pentapetalae</taxon>
        <taxon>rosids</taxon>
        <taxon>malvids</taxon>
        <taxon>Malvales</taxon>
        <taxon>Malvaceae</taxon>
        <taxon>Malvoideae</taxon>
        <taxon>Hibiscus</taxon>
    </lineage>
</organism>
<evidence type="ECO:0000313" key="2">
    <source>
        <dbReference type="EMBL" id="KAK8994375.1"/>
    </source>
</evidence>
<feature type="region of interest" description="Disordered" evidence="1">
    <location>
        <begin position="92"/>
        <end position="114"/>
    </location>
</feature>
<comment type="caution">
    <text evidence="2">The sequence shown here is derived from an EMBL/GenBank/DDBJ whole genome shotgun (WGS) entry which is preliminary data.</text>
</comment>
<dbReference type="InterPro" id="IPR011032">
    <property type="entry name" value="GroES-like_sf"/>
</dbReference>
<dbReference type="InterPro" id="IPR051397">
    <property type="entry name" value="Zn-ADH-like_protein"/>
</dbReference>
<dbReference type="Gene3D" id="3.90.180.10">
    <property type="entry name" value="Medium-chain alcohol dehydrogenases, catalytic domain"/>
    <property type="match status" value="1"/>
</dbReference>
<keyword evidence="3" id="KW-1185">Reference proteome</keyword>
<sequence>MPLGLTFYCYFGKHVKTLKCALSLAALARIWKSEGVTDNNRLSRTLDEVIVYPISALLYLVKNLLQVDFHLFVCFCSHVHAALKQRMKVQRSTVSRENKQSKTSKTHQKQHGSSAVQEIGQSVIIVYSPIEVTRNHPIPELDSPTAVRVKVKASSLNFATYLKIHGKYKEKFPLPFIPGWLRLCRHCRFCWLRCHQVQGGFEVPKGCDLVAAAGLPVAFGTSRLALVHRANLTSSQASPYFSSLPFIGSNSGGAEKVQFLKSLGVDHVVDLMNQNVTTSVKEFLKSRNLQGVDVLYDPVGGKLAKETMKLLNWGAQVEFASGEFPLIPANITLVERLDPYSHKDKHQNL</sequence>
<dbReference type="InterPro" id="IPR036291">
    <property type="entry name" value="NAD(P)-bd_dom_sf"/>
</dbReference>
<protein>
    <submittedName>
        <fullName evidence="2">Uncharacterized protein</fullName>
    </submittedName>
</protein>
<dbReference type="PANTHER" id="PTHR43677">
    <property type="entry name" value="SHORT-CHAIN DEHYDROGENASE/REDUCTASE"/>
    <property type="match status" value="1"/>
</dbReference>
<dbReference type="SUPFAM" id="SSF51735">
    <property type="entry name" value="NAD(P)-binding Rossmann-fold domains"/>
    <property type="match status" value="1"/>
</dbReference>
<gene>
    <name evidence="2" type="ORF">V6N11_045467</name>
</gene>
<evidence type="ECO:0000313" key="3">
    <source>
        <dbReference type="Proteomes" id="UP001396334"/>
    </source>
</evidence>
<proteinExistence type="predicted"/>
<dbReference type="SUPFAM" id="SSF50129">
    <property type="entry name" value="GroES-like"/>
    <property type="match status" value="1"/>
</dbReference>
<name>A0ABR2Q114_9ROSI</name>